<dbReference type="Proteomes" id="UP000298652">
    <property type="component" value="Chromosome 4"/>
</dbReference>
<feature type="compositionally biased region" description="Basic residues" evidence="1">
    <location>
        <begin position="13"/>
        <end position="25"/>
    </location>
</feature>
<evidence type="ECO:0000313" key="3">
    <source>
        <dbReference type="Proteomes" id="UP000298652"/>
    </source>
</evidence>
<sequence length="133" mass="14781">MEAWSDRSISSSPRRRRDRLARHRRGDAIESEGSGRGGHLWRACPCDVAAHCLTGDTGVASVEGKISWPAPVQIRPGRFWVSVTAGDWHRSDGGEPVNGDAWEELEEGMAEEPKLEGDEPYKMCFPFVVWSTT</sequence>
<reference evidence="2" key="1">
    <citation type="submission" date="2019-03" db="EMBL/GenBank/DDBJ databases">
        <title>WGS assembly of Setaria viridis.</title>
        <authorList>
            <person name="Huang P."/>
            <person name="Jenkins J."/>
            <person name="Grimwood J."/>
            <person name="Barry K."/>
            <person name="Healey A."/>
            <person name="Mamidi S."/>
            <person name="Sreedasyam A."/>
            <person name="Shu S."/>
            <person name="Feldman M."/>
            <person name="Wu J."/>
            <person name="Yu Y."/>
            <person name="Chen C."/>
            <person name="Johnson J."/>
            <person name="Rokhsar D."/>
            <person name="Baxter I."/>
            <person name="Schmutz J."/>
            <person name="Brutnell T."/>
            <person name="Kellogg E."/>
        </authorList>
    </citation>
    <scope>NUCLEOTIDE SEQUENCE [LARGE SCALE GENOMIC DNA]</scope>
</reference>
<dbReference type="Gramene" id="TKW20573">
    <property type="protein sequence ID" value="TKW20573"/>
    <property type="gene ID" value="SEVIR_4G097700v2"/>
</dbReference>
<evidence type="ECO:0000313" key="2">
    <source>
        <dbReference type="EMBL" id="TKW20573.1"/>
    </source>
</evidence>
<name>A0A4U6V062_SETVI</name>
<organism evidence="2 3">
    <name type="scientific">Setaria viridis</name>
    <name type="common">Green bristlegrass</name>
    <name type="synonym">Setaria italica subsp. viridis</name>
    <dbReference type="NCBI Taxonomy" id="4556"/>
    <lineage>
        <taxon>Eukaryota</taxon>
        <taxon>Viridiplantae</taxon>
        <taxon>Streptophyta</taxon>
        <taxon>Embryophyta</taxon>
        <taxon>Tracheophyta</taxon>
        <taxon>Spermatophyta</taxon>
        <taxon>Magnoliopsida</taxon>
        <taxon>Liliopsida</taxon>
        <taxon>Poales</taxon>
        <taxon>Poaceae</taxon>
        <taxon>PACMAD clade</taxon>
        <taxon>Panicoideae</taxon>
        <taxon>Panicodae</taxon>
        <taxon>Paniceae</taxon>
        <taxon>Cenchrinae</taxon>
        <taxon>Setaria</taxon>
    </lineage>
</organism>
<protein>
    <submittedName>
        <fullName evidence="2">Uncharacterized protein</fullName>
    </submittedName>
</protein>
<feature type="region of interest" description="Disordered" evidence="1">
    <location>
        <begin position="1"/>
        <end position="39"/>
    </location>
</feature>
<proteinExistence type="predicted"/>
<gene>
    <name evidence="2" type="ORF">SEVIR_4G097700v2</name>
</gene>
<dbReference type="EMBL" id="CM016555">
    <property type="protein sequence ID" value="TKW20573.1"/>
    <property type="molecule type" value="Genomic_DNA"/>
</dbReference>
<accession>A0A4U6V062</accession>
<keyword evidence="3" id="KW-1185">Reference proteome</keyword>
<feature type="compositionally biased region" description="Low complexity" evidence="1">
    <location>
        <begin position="1"/>
        <end position="12"/>
    </location>
</feature>
<dbReference type="AlphaFoldDB" id="A0A4U6V062"/>
<evidence type="ECO:0000256" key="1">
    <source>
        <dbReference type="SAM" id="MobiDB-lite"/>
    </source>
</evidence>